<sequence length="530" mass="57421">MKNFKKYLGMTAIFALLFTSCSTEETSVDVTGDNTSAVLEFGAVLNNLANRAASDSKQHFAAIPDCSPAAPAMAEITFSVDEGTSQTIEVEILSDEDGYFTAYTEALKIAIPSGGSVEVNLEGFLVYDAGDNLIWVAPSDAGNPGLFDGYVNNALPFSTTVYAGTKPYIDVEVLCFDRRMVNEYGYPFFDIVPGTIYPLCFFANYCTDNGRHFVGNYSVALTYLDGDIVLYDGSEAGARPVTGVRANGEYYADPVCLVVPESPFEDMDTPYLSYTITPLDWDATYGNIDNISMTIVFLTGNDVLDLLNADGETNEYIHVFINCDDNPGGGDCEPTDDDMNGDCIPDVDQCDLYPALCNPGGGDCEPTDDDTNGDCVPDVEQCDIFPSLCQPAGNKNCETAFAYGNNDELEFRDIYTGNGNGRWGWIAQGEGTYTIYAAAGNQYKKDMPVGTATVTIVGVNVKVDIEDADGYDFTELHIDLFSGIPTYNDVKAPGQYSYNESNPSQGSFVYTNPTGDNSFYIVIHAVSCDE</sequence>
<dbReference type="RefSeq" id="WP_251742095.1">
    <property type="nucleotide sequence ID" value="NZ_JBHUOJ010000009.1"/>
</dbReference>
<protein>
    <submittedName>
        <fullName evidence="2">Uncharacterized protein</fullName>
    </submittedName>
</protein>
<reference evidence="3" key="1">
    <citation type="journal article" date="2019" name="Int. J. Syst. Evol. Microbiol.">
        <title>The Global Catalogue of Microorganisms (GCM) 10K type strain sequencing project: providing services to taxonomists for standard genome sequencing and annotation.</title>
        <authorList>
            <consortium name="The Broad Institute Genomics Platform"/>
            <consortium name="The Broad Institute Genome Sequencing Center for Infectious Disease"/>
            <person name="Wu L."/>
            <person name="Ma J."/>
        </authorList>
    </citation>
    <scope>NUCLEOTIDE SEQUENCE [LARGE SCALE GENOMIC DNA]</scope>
    <source>
        <strain evidence="3">KCTC 52925</strain>
    </source>
</reference>
<dbReference type="PROSITE" id="PS51257">
    <property type="entry name" value="PROKAR_LIPOPROTEIN"/>
    <property type="match status" value="1"/>
</dbReference>
<keyword evidence="1" id="KW-0732">Signal</keyword>
<feature type="signal peptide" evidence="1">
    <location>
        <begin position="1"/>
        <end position="23"/>
    </location>
</feature>
<evidence type="ECO:0000313" key="2">
    <source>
        <dbReference type="EMBL" id="MFD2832749.1"/>
    </source>
</evidence>
<dbReference type="EMBL" id="JBHUOJ010000009">
    <property type="protein sequence ID" value="MFD2832749.1"/>
    <property type="molecule type" value="Genomic_DNA"/>
</dbReference>
<evidence type="ECO:0000256" key="1">
    <source>
        <dbReference type="SAM" id="SignalP"/>
    </source>
</evidence>
<accession>A0ABW5X4X4</accession>
<gene>
    <name evidence="2" type="ORF">ACFSYS_05565</name>
</gene>
<keyword evidence="3" id="KW-1185">Reference proteome</keyword>
<name>A0ABW5X4X4_9FLAO</name>
<organism evidence="2 3">
    <name type="scientific">Christiangramia antarctica</name>
    <dbReference type="NCBI Taxonomy" id="2058158"/>
    <lineage>
        <taxon>Bacteria</taxon>
        <taxon>Pseudomonadati</taxon>
        <taxon>Bacteroidota</taxon>
        <taxon>Flavobacteriia</taxon>
        <taxon>Flavobacteriales</taxon>
        <taxon>Flavobacteriaceae</taxon>
        <taxon>Christiangramia</taxon>
    </lineage>
</organism>
<dbReference type="Proteomes" id="UP001597438">
    <property type="component" value="Unassembled WGS sequence"/>
</dbReference>
<evidence type="ECO:0000313" key="3">
    <source>
        <dbReference type="Proteomes" id="UP001597438"/>
    </source>
</evidence>
<proteinExistence type="predicted"/>
<comment type="caution">
    <text evidence="2">The sequence shown here is derived from an EMBL/GenBank/DDBJ whole genome shotgun (WGS) entry which is preliminary data.</text>
</comment>
<feature type="chain" id="PRO_5046244422" evidence="1">
    <location>
        <begin position="24"/>
        <end position="530"/>
    </location>
</feature>